<evidence type="ECO:0000313" key="1">
    <source>
        <dbReference type="EMBL" id="RHN75401.1"/>
    </source>
</evidence>
<gene>
    <name evidence="1" type="ORF">MtrunA17_Chr2g0320811</name>
</gene>
<evidence type="ECO:0000313" key="2">
    <source>
        <dbReference type="Proteomes" id="UP000265566"/>
    </source>
</evidence>
<accession>A0A396JFE3</accession>
<comment type="caution">
    <text evidence="1">The sequence shown here is derived from an EMBL/GenBank/DDBJ whole genome shotgun (WGS) entry which is preliminary data.</text>
</comment>
<proteinExistence type="predicted"/>
<dbReference type="AlphaFoldDB" id="A0A396JFE3"/>
<organism evidence="1 2">
    <name type="scientific">Medicago truncatula</name>
    <name type="common">Barrel medic</name>
    <name type="synonym">Medicago tribuloides</name>
    <dbReference type="NCBI Taxonomy" id="3880"/>
    <lineage>
        <taxon>Eukaryota</taxon>
        <taxon>Viridiplantae</taxon>
        <taxon>Streptophyta</taxon>
        <taxon>Embryophyta</taxon>
        <taxon>Tracheophyta</taxon>
        <taxon>Spermatophyta</taxon>
        <taxon>Magnoliopsida</taxon>
        <taxon>eudicotyledons</taxon>
        <taxon>Gunneridae</taxon>
        <taxon>Pentapetalae</taxon>
        <taxon>rosids</taxon>
        <taxon>fabids</taxon>
        <taxon>Fabales</taxon>
        <taxon>Fabaceae</taxon>
        <taxon>Papilionoideae</taxon>
        <taxon>50 kb inversion clade</taxon>
        <taxon>NPAAA clade</taxon>
        <taxon>Hologalegina</taxon>
        <taxon>IRL clade</taxon>
        <taxon>Trifolieae</taxon>
        <taxon>Medicago</taxon>
    </lineage>
</organism>
<protein>
    <submittedName>
        <fullName evidence="1">Uncharacterized protein</fullName>
    </submittedName>
</protein>
<dbReference type="Gramene" id="rna11595">
    <property type="protein sequence ID" value="RHN75401.1"/>
    <property type="gene ID" value="gene11595"/>
</dbReference>
<name>A0A396JFE3_MEDTR</name>
<sequence length="100" mass="11645">MISEIITNIKTFNITILRQFIKQILIKLFKMILNFPWINRLSMNIDTRSNHIRTLVHVGEEDSRAYAWLSVETRTSIAVTTCSDLEVEWTVNAVFLCAEN</sequence>
<dbReference type="Proteomes" id="UP000265566">
    <property type="component" value="Chromosome 2"/>
</dbReference>
<reference evidence="2" key="1">
    <citation type="journal article" date="2018" name="Nat. Plants">
        <title>Whole-genome landscape of Medicago truncatula symbiotic genes.</title>
        <authorList>
            <person name="Pecrix Y."/>
            <person name="Staton S.E."/>
            <person name="Sallet E."/>
            <person name="Lelandais-Briere C."/>
            <person name="Moreau S."/>
            <person name="Carrere S."/>
            <person name="Blein T."/>
            <person name="Jardinaud M.F."/>
            <person name="Latrasse D."/>
            <person name="Zouine M."/>
            <person name="Zahm M."/>
            <person name="Kreplak J."/>
            <person name="Mayjonade B."/>
            <person name="Satge C."/>
            <person name="Perez M."/>
            <person name="Cauet S."/>
            <person name="Marande W."/>
            <person name="Chantry-Darmon C."/>
            <person name="Lopez-Roques C."/>
            <person name="Bouchez O."/>
            <person name="Berard A."/>
            <person name="Debelle F."/>
            <person name="Munos S."/>
            <person name="Bendahmane A."/>
            <person name="Berges H."/>
            <person name="Niebel A."/>
            <person name="Buitink J."/>
            <person name="Frugier F."/>
            <person name="Benhamed M."/>
            <person name="Crespi M."/>
            <person name="Gouzy J."/>
            <person name="Gamas P."/>
        </authorList>
    </citation>
    <scope>NUCLEOTIDE SEQUENCE [LARGE SCALE GENOMIC DNA]</scope>
    <source>
        <strain evidence="2">cv. Jemalong A17</strain>
    </source>
</reference>
<dbReference type="EMBL" id="PSQE01000002">
    <property type="protein sequence ID" value="RHN75401.1"/>
    <property type="molecule type" value="Genomic_DNA"/>
</dbReference>